<evidence type="ECO:0000256" key="1">
    <source>
        <dbReference type="ARBA" id="ARBA00004613"/>
    </source>
</evidence>
<evidence type="ECO:0000313" key="3">
    <source>
        <dbReference type="EMBL" id="AFZ60325.1"/>
    </source>
</evidence>
<protein>
    <submittedName>
        <fullName evidence="3">Hemolysin-type calcium-binding region</fullName>
    </submittedName>
</protein>
<keyword evidence="4" id="KW-1185">Reference proteome</keyword>
<evidence type="ECO:0000256" key="2">
    <source>
        <dbReference type="ARBA" id="ARBA00022525"/>
    </source>
</evidence>
<evidence type="ECO:0000313" key="4">
    <source>
        <dbReference type="Proteomes" id="UP000010474"/>
    </source>
</evidence>
<dbReference type="Proteomes" id="UP000010474">
    <property type="component" value="Chromosome"/>
</dbReference>
<dbReference type="PANTHER" id="PTHR38340">
    <property type="entry name" value="S-LAYER PROTEIN"/>
    <property type="match status" value="1"/>
</dbReference>
<keyword evidence="2" id="KW-0964">Secreted</keyword>
<dbReference type="EMBL" id="CP003659">
    <property type="protein sequence ID" value="AFZ60325.1"/>
    <property type="molecule type" value="Genomic_DNA"/>
</dbReference>
<dbReference type="AlphaFoldDB" id="K9ZPQ8"/>
<dbReference type="PRINTS" id="PR00313">
    <property type="entry name" value="CABNDNGRPT"/>
</dbReference>
<dbReference type="KEGG" id="acy:Anacy_4985"/>
<dbReference type="Gene3D" id="2.150.10.10">
    <property type="entry name" value="Serralysin-like metalloprotease, C-terminal"/>
    <property type="match status" value="3"/>
</dbReference>
<dbReference type="InterPro" id="IPR001343">
    <property type="entry name" value="Hemolysn_Ca-bd"/>
</dbReference>
<dbReference type="HOGENOM" id="CLU_049871_0_0_3"/>
<reference evidence="4" key="1">
    <citation type="journal article" date="2013" name="Proc. Natl. Acad. Sci. U.S.A.">
        <title>Improving the coverage of the cyanobacterial phylum using diversity-driven genome sequencing.</title>
        <authorList>
            <person name="Shih P.M."/>
            <person name="Wu D."/>
            <person name="Latifi A."/>
            <person name="Axen S.D."/>
            <person name="Fewer D.P."/>
            <person name="Talla E."/>
            <person name="Calteau A."/>
            <person name="Cai F."/>
            <person name="Tandeau de Marsac N."/>
            <person name="Rippka R."/>
            <person name="Herdman M."/>
            <person name="Sivonen K."/>
            <person name="Coursin T."/>
            <person name="Laurent T."/>
            <person name="Goodwin L."/>
            <person name="Nolan M."/>
            <person name="Davenport K.W."/>
            <person name="Han C.S."/>
            <person name="Rubin E.M."/>
            <person name="Eisen J.A."/>
            <person name="Woyke T."/>
            <person name="Gugger M."/>
            <person name="Kerfeld C.A."/>
        </authorList>
    </citation>
    <scope>NUCLEOTIDE SEQUENCE [LARGE SCALE GENOMIC DNA]</scope>
    <source>
        <strain evidence="4">ATCC 27899 / PCC 7122</strain>
    </source>
</reference>
<accession>K9ZPQ8</accession>
<dbReference type="InterPro" id="IPR018511">
    <property type="entry name" value="Hemolysin-typ_Ca-bd_CS"/>
</dbReference>
<dbReference type="PATRIC" id="fig|272123.3.peg.5408"/>
<sequence>MALIFGTNFNDNGTFQGSTFYPTLVGTIFADIIYGYGGNDIIDGGLGADTMYGGTGNDTYYIGNSGDLVIENAGEGLDTVYASISYTLTNNVEILFLAGTGAINGYGNSLSNRITGNSANNIIYGYGGNDRINGGAGADRMYGGTGDDDYYVDNTGDLVVENFNEGSDIVYASISYTLTNNVEDLVLTGTAHLNATGNSLDNVIVGNSGNNLIYGYGGNDTIFGLDGDDIIFAGSGGGYISGDGGNDSLYGGNDVDTIYGRAGDDLIVGNGGNDILSGGTGADQFLFTSLSDGIDTITDFDWNTDGDKILVDKLGFGSSDLNQFIYDSTTGDLFFLPTWDLDIKFAVIANTPSGFNPRADIILF</sequence>
<dbReference type="STRING" id="272123.Anacy_4985"/>
<dbReference type="PROSITE" id="PS00330">
    <property type="entry name" value="HEMOLYSIN_CALCIUM"/>
    <property type="match status" value="2"/>
</dbReference>
<dbReference type="SUPFAM" id="SSF51120">
    <property type="entry name" value="beta-Roll"/>
    <property type="match status" value="3"/>
</dbReference>
<organism evidence="3 4">
    <name type="scientific">Anabaena cylindrica (strain ATCC 27899 / PCC 7122)</name>
    <dbReference type="NCBI Taxonomy" id="272123"/>
    <lineage>
        <taxon>Bacteria</taxon>
        <taxon>Bacillati</taxon>
        <taxon>Cyanobacteriota</taxon>
        <taxon>Cyanophyceae</taxon>
        <taxon>Nostocales</taxon>
        <taxon>Nostocaceae</taxon>
        <taxon>Anabaena</taxon>
    </lineage>
</organism>
<dbReference type="Pfam" id="PF00353">
    <property type="entry name" value="HemolysinCabind"/>
    <property type="match status" value="4"/>
</dbReference>
<gene>
    <name evidence="3" type="ordered locus">Anacy_4985</name>
</gene>
<dbReference type="GO" id="GO:0005509">
    <property type="term" value="F:calcium ion binding"/>
    <property type="evidence" value="ECO:0007669"/>
    <property type="project" value="InterPro"/>
</dbReference>
<dbReference type="PANTHER" id="PTHR38340:SF1">
    <property type="entry name" value="S-LAYER PROTEIN"/>
    <property type="match status" value="1"/>
</dbReference>
<dbReference type="InterPro" id="IPR011049">
    <property type="entry name" value="Serralysin-like_metalloprot_C"/>
</dbReference>
<dbReference type="InterPro" id="IPR050557">
    <property type="entry name" value="RTX_toxin/Mannuronan_C5-epim"/>
</dbReference>
<comment type="subcellular location">
    <subcellularLocation>
        <location evidence="1">Secreted</location>
    </subcellularLocation>
</comment>
<dbReference type="GO" id="GO:0005576">
    <property type="term" value="C:extracellular region"/>
    <property type="evidence" value="ECO:0007669"/>
    <property type="project" value="UniProtKB-SubCell"/>
</dbReference>
<name>K9ZPQ8_ANACC</name>
<proteinExistence type="predicted"/>
<dbReference type="RefSeq" id="WP_015216941.1">
    <property type="nucleotide sequence ID" value="NC_019771.1"/>
</dbReference>
<dbReference type="eggNOG" id="COG2931">
    <property type="taxonomic scope" value="Bacteria"/>
</dbReference>